<evidence type="ECO:0000256" key="1">
    <source>
        <dbReference type="ARBA" id="ARBA00001946"/>
    </source>
</evidence>
<feature type="domain" description="Dihydroxy-acid/6-phosphogluconate dehydratase N-terminal" evidence="17">
    <location>
        <begin position="70"/>
        <end position="408"/>
    </location>
</feature>
<dbReference type="InterPro" id="IPR004404">
    <property type="entry name" value="DihydroxyA_deHydtase"/>
</dbReference>
<dbReference type="InterPro" id="IPR056740">
    <property type="entry name" value="ILV_EDD_C"/>
</dbReference>
<dbReference type="EMBL" id="ML977336">
    <property type="protein sequence ID" value="KAF2110861.1"/>
    <property type="molecule type" value="Genomic_DNA"/>
</dbReference>
<evidence type="ECO:0000256" key="4">
    <source>
        <dbReference type="ARBA" id="ARBA00022714"/>
    </source>
</evidence>
<comment type="cofactor">
    <cofactor evidence="1">
        <name>Mg(2+)</name>
        <dbReference type="ChEBI" id="CHEBI:18420"/>
    </cofactor>
</comment>
<dbReference type="PROSITE" id="PS00887">
    <property type="entry name" value="ILVD_EDD_2"/>
    <property type="match status" value="1"/>
</dbReference>
<dbReference type="PANTHER" id="PTHR21000:SF13">
    <property type="entry name" value="DIHYDROXY-ACID DEHYDRATASE"/>
    <property type="match status" value="1"/>
</dbReference>
<keyword evidence="9" id="KW-0456">Lyase</keyword>
<evidence type="ECO:0000256" key="8">
    <source>
        <dbReference type="ARBA" id="ARBA00023014"/>
    </source>
</evidence>
<dbReference type="InterPro" id="IPR042096">
    <property type="entry name" value="Dihydro-acid_dehy_C"/>
</dbReference>
<keyword evidence="7" id="KW-0408">Iron</keyword>
<dbReference type="GO" id="GO:0009097">
    <property type="term" value="P:isoleucine biosynthetic process"/>
    <property type="evidence" value="ECO:0007669"/>
    <property type="project" value="UniProtKB-UniPathway"/>
</dbReference>
<dbReference type="UniPathway" id="UPA00049">
    <property type="reaction ID" value="UER00061"/>
</dbReference>
<dbReference type="GO" id="GO:0009099">
    <property type="term" value="P:L-valine biosynthetic process"/>
    <property type="evidence" value="ECO:0007669"/>
    <property type="project" value="UniProtKB-UniPathway"/>
</dbReference>
<dbReference type="AlphaFoldDB" id="A0A6A5YXJ5"/>
<evidence type="ECO:0000256" key="2">
    <source>
        <dbReference type="ARBA" id="ARBA00006486"/>
    </source>
</evidence>
<dbReference type="UniPathway" id="UPA00047">
    <property type="reaction ID" value="UER00057"/>
</dbReference>
<name>A0A6A5YXJ5_9PLEO</name>
<comment type="similarity">
    <text evidence="2">Belongs to the IlvD/Edd family.</text>
</comment>
<dbReference type="OrthoDB" id="3851628at2759"/>
<dbReference type="InterPro" id="IPR050165">
    <property type="entry name" value="DHAD_IlvD/Edd"/>
</dbReference>
<dbReference type="SUPFAM" id="SSF143975">
    <property type="entry name" value="IlvD/EDD N-terminal domain-like"/>
    <property type="match status" value="1"/>
</dbReference>
<evidence type="ECO:0000256" key="16">
    <source>
        <dbReference type="ARBA" id="ARBA00052865"/>
    </source>
</evidence>
<evidence type="ECO:0000313" key="20">
    <source>
        <dbReference type="Proteomes" id="UP000799770"/>
    </source>
</evidence>
<keyword evidence="20" id="KW-1185">Reference proteome</keyword>
<keyword evidence="10" id="KW-0100">Branched-chain amino acid biosynthesis</keyword>
<dbReference type="InterPro" id="IPR037237">
    <property type="entry name" value="IlvD/EDD_N"/>
</dbReference>
<sequence>MDPRNLEQQQEPEEPRFLNFRHLPDGTMRDGKPALNKFSSTLTNGHDFPGAQAMLYAAGVPDKQTMKNAPHVGIASVWWEGNPCKRRNGVLTLRRAVLDLGKEIKKNCEKDNMLAWQYNTIGVSDGITMGGEGMRFSLQSREIIADSIETVTCAQHHDACIAIPGCDKNMPGVIMAFARHNRPSIMVYGGSIKPGYSDTMRRPINISTCYEKHGAYIYKNLQAATEDGKEFTPDEIMDDIERKACPGAGACGGMYTANTMSTSIEAMGLSLPNSSTTPAESPAKMRECAKAAAAIRVCMEKNITPRKLLTKASFENALVVMMALGGSTNAVLHMLAIAGTAGVPLTLDDFQRVSDKIPFIADLAPSGKYLVADLFDIGGMPSVMKLLCAAGLLNGDIPTVTGKTLAENIEPFPSLPQDQAMIRPLDRPIKATGHIEILRGNLAPKGAVAKITGKEGLKFTGKAMVFNKEHELDAALNAGKIPRGENLVLLVRYEGPKGGPGMPEQLKASAAIMGANLKNVALITDGRYSGASHGFIVGHICPEAAVGGPVAVVQEGDVITIDAEKNRIDMDVSDEEIKRRLSEWKPPKATVTRGTLAKYAKLVGDASHGAMTDLF</sequence>
<proteinExistence type="inferred from homology"/>
<comment type="pathway">
    <text evidence="12">Amino-acid biosynthesis; L-valine biosynthesis; L-valine from pyruvate: step 3/4.</text>
</comment>
<comment type="pathway">
    <text evidence="13">Amino-acid biosynthesis; L-isoleucine biosynthesis; L-isoleucine from 2-oxobutanoate: step 3/4.</text>
</comment>
<keyword evidence="4" id="KW-0001">2Fe-2S</keyword>
<comment type="catalytic activity">
    <reaction evidence="16">
        <text>(2R,3R)-2,3-dihydroxy-3-methylpentanoate = (S)-3-methyl-2-oxopentanoate + H2O</text>
        <dbReference type="Rhea" id="RHEA:27694"/>
        <dbReference type="ChEBI" id="CHEBI:15377"/>
        <dbReference type="ChEBI" id="CHEBI:35146"/>
        <dbReference type="ChEBI" id="CHEBI:49258"/>
        <dbReference type="EC" id="4.2.1.9"/>
    </reaction>
    <physiologicalReaction direction="left-to-right" evidence="16">
        <dbReference type="Rhea" id="RHEA:27695"/>
    </physiologicalReaction>
</comment>
<evidence type="ECO:0000256" key="13">
    <source>
        <dbReference type="ARBA" id="ARBA00029437"/>
    </source>
</evidence>
<evidence type="ECO:0000256" key="12">
    <source>
        <dbReference type="ARBA" id="ARBA00029436"/>
    </source>
</evidence>
<dbReference type="InterPro" id="IPR020558">
    <property type="entry name" value="DiOHA_6PGluconate_deHydtase_CS"/>
</dbReference>
<evidence type="ECO:0000256" key="7">
    <source>
        <dbReference type="ARBA" id="ARBA00023004"/>
    </source>
</evidence>
<comment type="cofactor">
    <cofactor evidence="15">
        <name>[2Fe-2S] cluster</name>
        <dbReference type="ChEBI" id="CHEBI:190135"/>
    </cofactor>
</comment>
<evidence type="ECO:0000256" key="11">
    <source>
        <dbReference type="ARBA" id="ARBA00029304"/>
    </source>
</evidence>
<comment type="catalytic activity">
    <reaction evidence="11">
        <text>(2R)-2,3-dihydroxy-3-methylbutanoate = 3-methyl-2-oxobutanoate + H2O</text>
        <dbReference type="Rhea" id="RHEA:24809"/>
        <dbReference type="ChEBI" id="CHEBI:11851"/>
        <dbReference type="ChEBI" id="CHEBI:15377"/>
        <dbReference type="ChEBI" id="CHEBI:49072"/>
        <dbReference type="EC" id="4.2.1.9"/>
    </reaction>
    <physiologicalReaction direction="left-to-right" evidence="11">
        <dbReference type="Rhea" id="RHEA:24810"/>
    </physiologicalReaction>
</comment>
<evidence type="ECO:0000256" key="5">
    <source>
        <dbReference type="ARBA" id="ARBA00022723"/>
    </source>
</evidence>
<dbReference type="NCBIfam" id="NF002068">
    <property type="entry name" value="PRK00911.1"/>
    <property type="match status" value="1"/>
</dbReference>
<evidence type="ECO:0000256" key="14">
    <source>
        <dbReference type="ARBA" id="ARBA00029490"/>
    </source>
</evidence>
<dbReference type="GO" id="GO:0046872">
    <property type="term" value="F:metal ion binding"/>
    <property type="evidence" value="ECO:0007669"/>
    <property type="project" value="UniProtKB-KW"/>
</dbReference>
<dbReference type="Proteomes" id="UP000799770">
    <property type="component" value="Unassembled WGS sequence"/>
</dbReference>
<dbReference type="PANTHER" id="PTHR21000">
    <property type="entry name" value="DIHYDROXY-ACID DEHYDRATASE DAD"/>
    <property type="match status" value="1"/>
</dbReference>
<dbReference type="InterPro" id="IPR000581">
    <property type="entry name" value="ILV_EDD_N"/>
</dbReference>
<dbReference type="EC" id="4.2.1.9" evidence="14"/>
<evidence type="ECO:0000256" key="6">
    <source>
        <dbReference type="ARBA" id="ARBA00022842"/>
    </source>
</evidence>
<protein>
    <recommendedName>
        <fullName evidence="14">dihydroxy-acid dehydratase</fullName>
        <ecNumber evidence="14">4.2.1.9</ecNumber>
    </recommendedName>
</protein>
<dbReference type="SUPFAM" id="SSF52016">
    <property type="entry name" value="LeuD/IlvD-like"/>
    <property type="match status" value="1"/>
</dbReference>
<dbReference type="PROSITE" id="PS00886">
    <property type="entry name" value="ILVD_EDD_1"/>
    <property type="match status" value="1"/>
</dbReference>
<evidence type="ECO:0000256" key="15">
    <source>
        <dbReference type="ARBA" id="ARBA00034078"/>
    </source>
</evidence>
<evidence type="ECO:0000259" key="17">
    <source>
        <dbReference type="Pfam" id="PF00920"/>
    </source>
</evidence>
<evidence type="ECO:0000313" key="19">
    <source>
        <dbReference type="EMBL" id="KAF2110861.1"/>
    </source>
</evidence>
<organism evidence="19 20">
    <name type="scientific">Lophiotrema nucula</name>
    <dbReference type="NCBI Taxonomy" id="690887"/>
    <lineage>
        <taxon>Eukaryota</taxon>
        <taxon>Fungi</taxon>
        <taxon>Dikarya</taxon>
        <taxon>Ascomycota</taxon>
        <taxon>Pezizomycotina</taxon>
        <taxon>Dothideomycetes</taxon>
        <taxon>Pleosporomycetidae</taxon>
        <taxon>Pleosporales</taxon>
        <taxon>Lophiotremataceae</taxon>
        <taxon>Lophiotrema</taxon>
    </lineage>
</organism>
<evidence type="ECO:0000256" key="3">
    <source>
        <dbReference type="ARBA" id="ARBA00022605"/>
    </source>
</evidence>
<keyword evidence="8" id="KW-0411">Iron-sulfur</keyword>
<dbReference type="Pfam" id="PF00920">
    <property type="entry name" value="ILVD_EDD_N"/>
    <property type="match status" value="1"/>
</dbReference>
<evidence type="ECO:0000256" key="10">
    <source>
        <dbReference type="ARBA" id="ARBA00023304"/>
    </source>
</evidence>
<keyword evidence="6" id="KW-0460">Magnesium</keyword>
<evidence type="ECO:0000259" key="18">
    <source>
        <dbReference type="Pfam" id="PF24877"/>
    </source>
</evidence>
<dbReference type="Pfam" id="PF24877">
    <property type="entry name" value="ILV_EDD_C"/>
    <property type="match status" value="1"/>
</dbReference>
<dbReference type="NCBIfam" id="TIGR00110">
    <property type="entry name" value="ilvD"/>
    <property type="match status" value="1"/>
</dbReference>
<accession>A0A6A5YXJ5</accession>
<evidence type="ECO:0000256" key="9">
    <source>
        <dbReference type="ARBA" id="ARBA00023239"/>
    </source>
</evidence>
<gene>
    <name evidence="19" type="ORF">BDV96DRAFT_500261</name>
</gene>
<dbReference type="GO" id="GO:0005739">
    <property type="term" value="C:mitochondrion"/>
    <property type="evidence" value="ECO:0007669"/>
    <property type="project" value="TreeGrafter"/>
</dbReference>
<keyword evidence="3" id="KW-0028">Amino-acid biosynthesis</keyword>
<dbReference type="FunFam" id="3.50.30.80:FF:000001">
    <property type="entry name" value="Dihydroxy-acid dehydratase"/>
    <property type="match status" value="1"/>
</dbReference>
<feature type="domain" description="Dihydroxy-acid/6-phosphogluconate dehydratase C-terminal" evidence="18">
    <location>
        <begin position="421"/>
        <end position="610"/>
    </location>
</feature>
<dbReference type="Gene3D" id="3.50.30.80">
    <property type="entry name" value="IlvD/EDD C-terminal domain-like"/>
    <property type="match status" value="1"/>
</dbReference>
<dbReference type="GO" id="GO:0004160">
    <property type="term" value="F:dihydroxy-acid dehydratase activity"/>
    <property type="evidence" value="ECO:0007669"/>
    <property type="project" value="UniProtKB-EC"/>
</dbReference>
<dbReference type="GO" id="GO:0051537">
    <property type="term" value="F:2 iron, 2 sulfur cluster binding"/>
    <property type="evidence" value="ECO:0007669"/>
    <property type="project" value="UniProtKB-KW"/>
</dbReference>
<keyword evidence="5" id="KW-0479">Metal-binding</keyword>
<reference evidence="19" key="1">
    <citation type="journal article" date="2020" name="Stud. Mycol.">
        <title>101 Dothideomycetes genomes: a test case for predicting lifestyles and emergence of pathogens.</title>
        <authorList>
            <person name="Haridas S."/>
            <person name="Albert R."/>
            <person name="Binder M."/>
            <person name="Bloem J."/>
            <person name="Labutti K."/>
            <person name="Salamov A."/>
            <person name="Andreopoulos B."/>
            <person name="Baker S."/>
            <person name="Barry K."/>
            <person name="Bills G."/>
            <person name="Bluhm B."/>
            <person name="Cannon C."/>
            <person name="Castanera R."/>
            <person name="Culley D."/>
            <person name="Daum C."/>
            <person name="Ezra D."/>
            <person name="Gonzalez J."/>
            <person name="Henrissat B."/>
            <person name="Kuo A."/>
            <person name="Liang C."/>
            <person name="Lipzen A."/>
            <person name="Lutzoni F."/>
            <person name="Magnuson J."/>
            <person name="Mondo S."/>
            <person name="Nolan M."/>
            <person name="Ohm R."/>
            <person name="Pangilinan J."/>
            <person name="Park H.-J."/>
            <person name="Ramirez L."/>
            <person name="Alfaro M."/>
            <person name="Sun H."/>
            <person name="Tritt A."/>
            <person name="Yoshinaga Y."/>
            <person name="Zwiers L.-H."/>
            <person name="Turgeon B."/>
            <person name="Goodwin S."/>
            <person name="Spatafora J."/>
            <person name="Crous P."/>
            <person name="Grigoriev I."/>
        </authorList>
    </citation>
    <scope>NUCLEOTIDE SEQUENCE</scope>
    <source>
        <strain evidence="19">CBS 627.86</strain>
    </source>
</reference>